<proteinExistence type="predicted"/>
<keyword evidence="2" id="KW-1185">Reference proteome</keyword>
<dbReference type="Proteomes" id="UP000245383">
    <property type="component" value="Unassembled WGS sequence"/>
</dbReference>
<evidence type="ECO:0000313" key="1">
    <source>
        <dbReference type="EMBL" id="PVU88160.1"/>
    </source>
</evidence>
<gene>
    <name evidence="1" type="ORF">BB561_006001</name>
</gene>
<comment type="caution">
    <text evidence="1">The sequence shown here is derived from an EMBL/GenBank/DDBJ whole genome shotgun (WGS) entry which is preliminary data.</text>
</comment>
<reference evidence="1 2" key="1">
    <citation type="journal article" date="2018" name="MBio">
        <title>Comparative Genomics Reveals the Core Gene Toolbox for the Fungus-Insect Symbiosis.</title>
        <authorList>
            <person name="Wang Y."/>
            <person name="Stata M."/>
            <person name="Wang W."/>
            <person name="Stajich J.E."/>
            <person name="White M.M."/>
            <person name="Moncalvo J.M."/>
        </authorList>
    </citation>
    <scope>NUCLEOTIDE SEQUENCE [LARGE SCALE GENOMIC DNA]</scope>
    <source>
        <strain evidence="1 2">SWE-8-4</strain>
    </source>
</reference>
<sequence>MISCLEQHYSTIKRYMNLQCAEAKNLTLKYSNIRLSFMHFKAMKTPIIAKIDAVPDDDSFDYKAEIIDLFGITFDIYSNYLEKHKNQIEANQQLNSLLVQSEIK</sequence>
<name>A0A2T9Y729_9FUNG</name>
<protein>
    <submittedName>
        <fullName evidence="1">Uncharacterized protein</fullName>
    </submittedName>
</protein>
<evidence type="ECO:0000313" key="2">
    <source>
        <dbReference type="Proteomes" id="UP000245383"/>
    </source>
</evidence>
<accession>A0A2T9Y729</accession>
<dbReference type="AlphaFoldDB" id="A0A2T9Y729"/>
<dbReference type="EMBL" id="MBFR01000408">
    <property type="protein sequence ID" value="PVU88160.1"/>
    <property type="molecule type" value="Genomic_DNA"/>
</dbReference>
<organism evidence="1 2">
    <name type="scientific">Smittium simulii</name>
    <dbReference type="NCBI Taxonomy" id="133385"/>
    <lineage>
        <taxon>Eukaryota</taxon>
        <taxon>Fungi</taxon>
        <taxon>Fungi incertae sedis</taxon>
        <taxon>Zoopagomycota</taxon>
        <taxon>Kickxellomycotina</taxon>
        <taxon>Harpellomycetes</taxon>
        <taxon>Harpellales</taxon>
        <taxon>Legeriomycetaceae</taxon>
        <taxon>Smittium</taxon>
    </lineage>
</organism>